<dbReference type="PANTHER" id="PTHR12659">
    <property type="entry name" value="RHO-TYPE GTPASE ACTIVATING PROTEIN"/>
    <property type="match status" value="1"/>
</dbReference>
<dbReference type="InterPro" id="IPR008936">
    <property type="entry name" value="Rho_GTPase_activation_prot"/>
</dbReference>
<feature type="non-terminal residue" evidence="6">
    <location>
        <position position="1"/>
    </location>
</feature>
<keyword evidence="7" id="KW-1185">Reference proteome</keyword>
<evidence type="ECO:0000259" key="5">
    <source>
        <dbReference type="PROSITE" id="PS50238"/>
    </source>
</evidence>
<evidence type="ECO:0000256" key="4">
    <source>
        <dbReference type="ARBA" id="ARBA00023136"/>
    </source>
</evidence>
<evidence type="ECO:0000313" key="7">
    <source>
        <dbReference type="Proteomes" id="UP001529510"/>
    </source>
</evidence>
<keyword evidence="3" id="KW-0963">Cytoplasm</keyword>
<dbReference type="GO" id="GO:0005737">
    <property type="term" value="C:cytoplasm"/>
    <property type="evidence" value="ECO:0007669"/>
    <property type="project" value="UniProtKB-SubCell"/>
</dbReference>
<keyword evidence="4" id="KW-0472">Membrane</keyword>
<dbReference type="PANTHER" id="PTHR12659:SF2">
    <property type="entry name" value="RHO GTPASE-ACTIVATING PROTEIN 7"/>
    <property type="match status" value="1"/>
</dbReference>
<dbReference type="AlphaFoldDB" id="A0ABD0S1L0"/>
<feature type="non-terminal residue" evidence="6">
    <location>
        <position position="70"/>
    </location>
</feature>
<evidence type="ECO:0000256" key="1">
    <source>
        <dbReference type="ARBA" id="ARBA00004370"/>
    </source>
</evidence>
<accession>A0ABD0S1L0</accession>
<comment type="subcellular location">
    <subcellularLocation>
        <location evidence="2">Cytoplasm</location>
    </subcellularLocation>
    <subcellularLocation>
        <location evidence="1">Membrane</location>
    </subcellularLocation>
</comment>
<evidence type="ECO:0000256" key="2">
    <source>
        <dbReference type="ARBA" id="ARBA00004496"/>
    </source>
</evidence>
<gene>
    <name evidence="6" type="ORF">M9458_002693</name>
</gene>
<comment type="caution">
    <text evidence="6">The sequence shown here is derived from an EMBL/GenBank/DDBJ whole genome shotgun (WGS) entry which is preliminary data.</text>
</comment>
<evidence type="ECO:0000313" key="6">
    <source>
        <dbReference type="EMBL" id="KAL0204675.1"/>
    </source>
</evidence>
<reference evidence="6 7" key="1">
    <citation type="submission" date="2024-05" db="EMBL/GenBank/DDBJ databases">
        <title>Genome sequencing and assembly of Indian major carp, Cirrhinus mrigala (Hamilton, 1822).</title>
        <authorList>
            <person name="Mohindra V."/>
            <person name="Chowdhury L.M."/>
            <person name="Lal K."/>
            <person name="Jena J.K."/>
        </authorList>
    </citation>
    <scope>NUCLEOTIDE SEQUENCE [LARGE SCALE GENOMIC DNA]</scope>
    <source>
        <strain evidence="6">CM1030</strain>
        <tissue evidence="6">Blood</tissue>
    </source>
</reference>
<name>A0ABD0S1L0_CIRMR</name>
<dbReference type="GO" id="GO:0016020">
    <property type="term" value="C:membrane"/>
    <property type="evidence" value="ECO:0007669"/>
    <property type="project" value="UniProtKB-SubCell"/>
</dbReference>
<feature type="domain" description="Rho-GAP" evidence="5">
    <location>
        <begin position="1"/>
        <end position="70"/>
    </location>
</feature>
<organism evidence="6 7">
    <name type="scientific">Cirrhinus mrigala</name>
    <name type="common">Mrigala</name>
    <dbReference type="NCBI Taxonomy" id="683832"/>
    <lineage>
        <taxon>Eukaryota</taxon>
        <taxon>Metazoa</taxon>
        <taxon>Chordata</taxon>
        <taxon>Craniata</taxon>
        <taxon>Vertebrata</taxon>
        <taxon>Euteleostomi</taxon>
        <taxon>Actinopterygii</taxon>
        <taxon>Neopterygii</taxon>
        <taxon>Teleostei</taxon>
        <taxon>Ostariophysi</taxon>
        <taxon>Cypriniformes</taxon>
        <taxon>Cyprinidae</taxon>
        <taxon>Labeoninae</taxon>
        <taxon>Labeonini</taxon>
        <taxon>Cirrhinus</taxon>
    </lineage>
</organism>
<dbReference type="Pfam" id="PF00620">
    <property type="entry name" value="RhoGAP"/>
    <property type="match status" value="1"/>
</dbReference>
<dbReference type="PROSITE" id="PS50238">
    <property type="entry name" value="RHOGAP"/>
    <property type="match status" value="1"/>
</dbReference>
<dbReference type="Gene3D" id="1.10.555.10">
    <property type="entry name" value="Rho GTPase activation protein"/>
    <property type="match status" value="1"/>
</dbReference>
<dbReference type="Proteomes" id="UP001529510">
    <property type="component" value="Unassembled WGS sequence"/>
</dbReference>
<dbReference type="EMBL" id="JAMKFB020000001">
    <property type="protein sequence ID" value="KAL0204675.1"/>
    <property type="molecule type" value="Genomic_DNA"/>
</dbReference>
<protein>
    <recommendedName>
        <fullName evidence="5">Rho-GAP domain-containing protein</fullName>
    </recommendedName>
</protein>
<dbReference type="InterPro" id="IPR000198">
    <property type="entry name" value="RhoGAP_dom"/>
</dbReference>
<sequence>VPKEQRLQAVRAAVLLLPDENREALQTLLCFLSDVTASVGENQMTCTNLAVCLAPSLFHLNTLRRESSSP</sequence>
<dbReference type="SUPFAM" id="SSF48350">
    <property type="entry name" value="GTPase activation domain, GAP"/>
    <property type="match status" value="1"/>
</dbReference>
<proteinExistence type="predicted"/>
<evidence type="ECO:0000256" key="3">
    <source>
        <dbReference type="ARBA" id="ARBA00022490"/>
    </source>
</evidence>